<sequence>MFILMHLTHIHIKMARHLSVHSKISTIQILNSRNWKLSSTNQLFPSISE</sequence>
<reference evidence="1" key="1">
    <citation type="submission" date="2018-02" db="EMBL/GenBank/DDBJ databases">
        <title>Rhizophora mucronata_Transcriptome.</title>
        <authorList>
            <person name="Meera S.P."/>
            <person name="Sreeshan A."/>
            <person name="Augustine A."/>
        </authorList>
    </citation>
    <scope>NUCLEOTIDE SEQUENCE</scope>
    <source>
        <tissue evidence="1">Leaf</tissue>
    </source>
</reference>
<dbReference type="EMBL" id="GGEC01007298">
    <property type="protein sequence ID" value="MBW87781.1"/>
    <property type="molecule type" value="Transcribed_RNA"/>
</dbReference>
<organism evidence="1">
    <name type="scientific">Rhizophora mucronata</name>
    <name type="common">Asiatic mangrove</name>
    <dbReference type="NCBI Taxonomy" id="61149"/>
    <lineage>
        <taxon>Eukaryota</taxon>
        <taxon>Viridiplantae</taxon>
        <taxon>Streptophyta</taxon>
        <taxon>Embryophyta</taxon>
        <taxon>Tracheophyta</taxon>
        <taxon>Spermatophyta</taxon>
        <taxon>Magnoliopsida</taxon>
        <taxon>eudicotyledons</taxon>
        <taxon>Gunneridae</taxon>
        <taxon>Pentapetalae</taxon>
        <taxon>rosids</taxon>
        <taxon>fabids</taxon>
        <taxon>Malpighiales</taxon>
        <taxon>Rhizophoraceae</taxon>
        <taxon>Rhizophora</taxon>
    </lineage>
</organism>
<evidence type="ECO:0000313" key="1">
    <source>
        <dbReference type="EMBL" id="MBW87781.1"/>
    </source>
</evidence>
<proteinExistence type="predicted"/>
<name>A0A2P2J2U1_RHIMU</name>
<protein>
    <submittedName>
        <fullName evidence="1">Uncharacterized protein</fullName>
    </submittedName>
</protein>
<dbReference type="AlphaFoldDB" id="A0A2P2J2U1"/>
<accession>A0A2P2J2U1</accession>